<sequence length="108" mass="12204">MIVAIPVLEVDGEEYVAPHLRFSRRIVLYEVDSGGFRNLDSFTISVKEDSKEMLEHLVQHSVDLVVVYEADEELSSALAERGVRVYKSRCIRVSEVLKNLKVGNSLNP</sequence>
<dbReference type="Gene3D" id="3.30.420.130">
    <property type="entry name" value="Dinitrogenase iron-molybdenum cofactor biosynthesis domain"/>
    <property type="match status" value="1"/>
</dbReference>
<organism evidence="1">
    <name type="scientific">Thermofilum pendens</name>
    <dbReference type="NCBI Taxonomy" id="2269"/>
    <lineage>
        <taxon>Archaea</taxon>
        <taxon>Thermoproteota</taxon>
        <taxon>Thermoprotei</taxon>
        <taxon>Thermofilales</taxon>
        <taxon>Thermofilaceae</taxon>
        <taxon>Thermofilum</taxon>
    </lineage>
</organism>
<proteinExistence type="predicted"/>
<evidence type="ECO:0000313" key="1">
    <source>
        <dbReference type="EMBL" id="HGM46910.1"/>
    </source>
</evidence>
<gene>
    <name evidence="1" type="ORF">ENU21_04055</name>
</gene>
<dbReference type="EMBL" id="DTBQ01000111">
    <property type="protein sequence ID" value="HGM46910.1"/>
    <property type="molecule type" value="Genomic_DNA"/>
</dbReference>
<comment type="caution">
    <text evidence="1">The sequence shown here is derived from an EMBL/GenBank/DDBJ whole genome shotgun (WGS) entry which is preliminary data.</text>
</comment>
<reference evidence="1" key="1">
    <citation type="journal article" date="2020" name="mSystems">
        <title>Genome- and Community-Level Interaction Insights into Carbon Utilization and Element Cycling Functions of Hydrothermarchaeota in Hydrothermal Sediment.</title>
        <authorList>
            <person name="Zhou Z."/>
            <person name="Liu Y."/>
            <person name="Xu W."/>
            <person name="Pan J."/>
            <person name="Luo Z.H."/>
            <person name="Li M."/>
        </authorList>
    </citation>
    <scope>NUCLEOTIDE SEQUENCE</scope>
    <source>
        <strain evidence="1">SpSt-649</strain>
    </source>
</reference>
<dbReference type="SUPFAM" id="SSF53146">
    <property type="entry name" value="Nitrogenase accessory factor-like"/>
    <property type="match status" value="1"/>
</dbReference>
<protein>
    <submittedName>
        <fullName evidence="1">Uncharacterized protein</fullName>
    </submittedName>
</protein>
<dbReference type="InterPro" id="IPR036105">
    <property type="entry name" value="DiNase_FeMo-co_biosyn_sf"/>
</dbReference>
<accession>A0A7C4H6H2</accession>
<name>A0A7C4H6H2_THEPE</name>
<dbReference type="AlphaFoldDB" id="A0A7C4H6H2"/>